<evidence type="ECO:0000313" key="2">
    <source>
        <dbReference type="EMBL" id="QNR23947.1"/>
    </source>
</evidence>
<organism evidence="2 3">
    <name type="scientific">Croceimicrobium hydrocarbonivorans</name>
    <dbReference type="NCBI Taxonomy" id="2761580"/>
    <lineage>
        <taxon>Bacteria</taxon>
        <taxon>Pseudomonadati</taxon>
        <taxon>Bacteroidota</taxon>
        <taxon>Flavobacteriia</taxon>
        <taxon>Flavobacteriales</taxon>
        <taxon>Owenweeksiaceae</taxon>
        <taxon>Croceimicrobium</taxon>
    </lineage>
</organism>
<dbReference type="Proteomes" id="UP000516305">
    <property type="component" value="Chromosome"/>
</dbReference>
<name>A0A7H0VDZ9_9FLAO</name>
<accession>A0A7H0VDZ9</accession>
<dbReference type="AlphaFoldDB" id="A0A7H0VDZ9"/>
<dbReference type="InterPro" id="IPR016040">
    <property type="entry name" value="NAD(P)-bd_dom"/>
</dbReference>
<dbReference type="KEGG" id="chyd:H4K34_16470"/>
<feature type="domain" description="NAD(P)-binding" evidence="1">
    <location>
        <begin position="16"/>
        <end position="200"/>
    </location>
</feature>
<dbReference type="EMBL" id="CP060139">
    <property type="protein sequence ID" value="QNR23947.1"/>
    <property type="molecule type" value="Genomic_DNA"/>
</dbReference>
<protein>
    <submittedName>
        <fullName evidence="2">SDR family oxidoreductase</fullName>
    </submittedName>
</protein>
<evidence type="ECO:0000259" key="1">
    <source>
        <dbReference type="Pfam" id="PF13460"/>
    </source>
</evidence>
<reference evidence="2 3" key="1">
    <citation type="submission" date="2020-08" db="EMBL/GenBank/DDBJ databases">
        <title>Croceimicrobium hydrocarbonivorans gen. nov., sp. nov., a novel marine bacterium isolated from a bacterial consortium that degrades polyethylene terephthalate.</title>
        <authorList>
            <person name="Liu R."/>
        </authorList>
    </citation>
    <scope>NUCLEOTIDE SEQUENCE [LARGE SCALE GENOMIC DNA]</scope>
    <source>
        <strain evidence="2 3">A20-9</strain>
    </source>
</reference>
<dbReference type="InterPro" id="IPR036291">
    <property type="entry name" value="NAD(P)-bd_dom_sf"/>
</dbReference>
<dbReference type="CDD" id="cd05243">
    <property type="entry name" value="SDR_a5"/>
    <property type="match status" value="1"/>
</dbReference>
<dbReference type="InterPro" id="IPR051207">
    <property type="entry name" value="ComplexI_NDUFA9_subunit"/>
</dbReference>
<keyword evidence="3" id="KW-1185">Reference proteome</keyword>
<proteinExistence type="predicted"/>
<dbReference type="SUPFAM" id="SSF51735">
    <property type="entry name" value="NAD(P)-binding Rossmann-fold domains"/>
    <property type="match status" value="1"/>
</dbReference>
<sequence>MEPTPSKKLAPIIVAGASGYLGQHILHELKDRGIPFKALVRNPEKLKIKLKAEQIIKAEATQAESLKGVMDGASMIISSLGITRQKDGLSYWDVDYQANVNLLKEAEAAGLQKFVYVSVFNAHQLKGIQIIEAKEAFVKELQQSSISSQVIRPTGYFSDMADFLQMAAKGKVYLFGDGHCKLNPIHGADLAEFIVNSLSSKAEELNVGGPDLLSQNEIAALALDAYYKELKIVHLPDGLRKLIIASLKLFTSAKFYGPYEFFLSAMALHHAAPRFGHRRLYQFFQEEVNEARKESDADH</sequence>
<dbReference type="GO" id="GO:0044877">
    <property type="term" value="F:protein-containing complex binding"/>
    <property type="evidence" value="ECO:0007669"/>
    <property type="project" value="TreeGrafter"/>
</dbReference>
<evidence type="ECO:0000313" key="3">
    <source>
        <dbReference type="Proteomes" id="UP000516305"/>
    </source>
</evidence>
<dbReference type="PANTHER" id="PTHR12126:SF11">
    <property type="entry name" value="NADH DEHYDROGENASE [UBIQUINONE] 1 ALPHA SUBCOMPLEX SUBUNIT 9, MITOCHONDRIAL"/>
    <property type="match status" value="1"/>
</dbReference>
<dbReference type="Gene3D" id="3.40.50.720">
    <property type="entry name" value="NAD(P)-binding Rossmann-like Domain"/>
    <property type="match status" value="1"/>
</dbReference>
<dbReference type="RefSeq" id="WP_210758484.1">
    <property type="nucleotide sequence ID" value="NZ_CP060139.1"/>
</dbReference>
<dbReference type="PANTHER" id="PTHR12126">
    <property type="entry name" value="NADH-UBIQUINONE OXIDOREDUCTASE 39 KDA SUBUNIT-RELATED"/>
    <property type="match status" value="1"/>
</dbReference>
<dbReference type="Pfam" id="PF13460">
    <property type="entry name" value="NAD_binding_10"/>
    <property type="match status" value="1"/>
</dbReference>
<gene>
    <name evidence="2" type="ORF">H4K34_16470</name>
</gene>